<dbReference type="GO" id="GO:0035242">
    <property type="term" value="F:protein-arginine omega-N asymmetric methyltransferase activity"/>
    <property type="evidence" value="ECO:0007669"/>
    <property type="project" value="UniProtKB-EC"/>
</dbReference>
<dbReference type="PROSITE" id="PS51678">
    <property type="entry name" value="SAM_MT_PRMT"/>
    <property type="match status" value="1"/>
</dbReference>
<proteinExistence type="predicted"/>
<evidence type="ECO:0000313" key="10">
    <source>
        <dbReference type="Proteomes" id="UP001057455"/>
    </source>
</evidence>
<evidence type="ECO:0000256" key="2">
    <source>
        <dbReference type="ARBA" id="ARBA00022603"/>
    </source>
</evidence>
<dbReference type="EMBL" id="BLIY01000017">
    <property type="protein sequence ID" value="GFE55113.1"/>
    <property type="molecule type" value="Genomic_DNA"/>
</dbReference>
<dbReference type="OrthoDB" id="7848332at2759"/>
<dbReference type="InterPro" id="IPR029063">
    <property type="entry name" value="SAM-dependent_MTases_sf"/>
</dbReference>
<dbReference type="PANTHER" id="PTHR11006">
    <property type="entry name" value="PROTEIN ARGININE N-METHYLTRANSFERASE"/>
    <property type="match status" value="1"/>
</dbReference>
<dbReference type="Gene3D" id="3.40.50.150">
    <property type="entry name" value="Vaccinia Virus protein VP39"/>
    <property type="match status" value="1"/>
</dbReference>
<dbReference type="GO" id="GO:0042054">
    <property type="term" value="F:histone methyltransferase activity"/>
    <property type="evidence" value="ECO:0007669"/>
    <property type="project" value="TreeGrafter"/>
</dbReference>
<dbReference type="FunFam" id="3.40.50.150:FF:000003">
    <property type="entry name" value="Blast:Protein arginine N-methyltransferase 1"/>
    <property type="match status" value="1"/>
</dbReference>
<dbReference type="Proteomes" id="UP001057455">
    <property type="component" value="Unassembled WGS sequence"/>
</dbReference>
<sequence>MTSDTTGSYGLYSAAEKRAFSSDWSAFGQSTIATADSTNDHNQPLAQKDSYFHSYGYIGIHEEMVKDSVRTGAYYRAITQNRHLFEGKVVLDLGCGTGILSLFCVAAGASHVYAIECSSIIDLAKQLIERNGAADKVTFLHGKCEDLDLPVDKVDIIVSEWMGYFLLYENMLESVLYCRDKWLKPGGLLFPDRARLYLSAIEDAEYKCDKLDTWRDVYGFDFSLMRPYLLEEPLVDTVDPKTLNTTDCCVLDLDLRTCKISDVDFTSDFLLVVQRKDYVHALCFWFDVIFSACHKPLTLTTSPRDKYTHWKQTVFYLPDDLIVDTGDKIQGMITVRRNAVNPRDVDVKLYYHHKGRPFVIHAICY</sequence>
<keyword evidence="4 6" id="KW-0949">S-adenosyl-L-methionine</keyword>
<dbReference type="InterPro" id="IPR025799">
    <property type="entry name" value="Arg_MeTrfase"/>
</dbReference>
<reference evidence="9" key="1">
    <citation type="submission" date="2019-12" db="EMBL/GenBank/DDBJ databases">
        <title>Genome sequence of Babesia ovis.</title>
        <authorList>
            <person name="Yamagishi J."/>
            <person name="Sevinc F."/>
            <person name="Xuan X."/>
        </authorList>
    </citation>
    <scope>NUCLEOTIDE SEQUENCE</scope>
    <source>
        <strain evidence="9">Selcuk</strain>
    </source>
</reference>
<dbReference type="EC" id="2.1.1.319" evidence="1"/>
<dbReference type="PANTHER" id="PTHR11006:SF53">
    <property type="entry name" value="PROTEIN ARGININE N-METHYLTRANSFERASE 3"/>
    <property type="match status" value="1"/>
</dbReference>
<evidence type="ECO:0000256" key="1">
    <source>
        <dbReference type="ARBA" id="ARBA00011925"/>
    </source>
</evidence>
<evidence type="ECO:0000259" key="8">
    <source>
        <dbReference type="Pfam" id="PF22528"/>
    </source>
</evidence>
<comment type="catalytic activity">
    <reaction evidence="5">
        <text>L-arginyl-[protein] + S-adenosyl-L-methionine = N(omega)-methyl-L-arginyl-[protein] + S-adenosyl-L-homocysteine + H(+)</text>
        <dbReference type="Rhea" id="RHEA:48100"/>
        <dbReference type="Rhea" id="RHEA-COMP:10532"/>
        <dbReference type="Rhea" id="RHEA-COMP:11990"/>
        <dbReference type="ChEBI" id="CHEBI:15378"/>
        <dbReference type="ChEBI" id="CHEBI:29965"/>
        <dbReference type="ChEBI" id="CHEBI:57856"/>
        <dbReference type="ChEBI" id="CHEBI:59789"/>
        <dbReference type="ChEBI" id="CHEBI:65280"/>
    </reaction>
    <physiologicalReaction direction="left-to-right" evidence="5">
        <dbReference type="Rhea" id="RHEA:48101"/>
    </physiologicalReaction>
</comment>
<evidence type="ECO:0000256" key="3">
    <source>
        <dbReference type="ARBA" id="ARBA00022679"/>
    </source>
</evidence>
<organism evidence="9 10">
    <name type="scientific">Babesia ovis</name>
    <dbReference type="NCBI Taxonomy" id="5869"/>
    <lineage>
        <taxon>Eukaryota</taxon>
        <taxon>Sar</taxon>
        <taxon>Alveolata</taxon>
        <taxon>Apicomplexa</taxon>
        <taxon>Aconoidasida</taxon>
        <taxon>Piroplasmida</taxon>
        <taxon>Babesiidae</taxon>
        <taxon>Babesia</taxon>
    </lineage>
</organism>
<dbReference type="AlphaFoldDB" id="A0A9W5TDZ7"/>
<dbReference type="SUPFAM" id="SSF53335">
    <property type="entry name" value="S-adenosyl-L-methionine-dependent methyltransferases"/>
    <property type="match status" value="1"/>
</dbReference>
<feature type="domain" description="Protein arginine N-methyltransferase" evidence="8">
    <location>
        <begin position="192"/>
        <end position="355"/>
    </location>
</feature>
<evidence type="ECO:0000256" key="4">
    <source>
        <dbReference type="ARBA" id="ARBA00022691"/>
    </source>
</evidence>
<evidence type="ECO:0000256" key="5">
    <source>
        <dbReference type="ARBA" id="ARBA00049303"/>
    </source>
</evidence>
<dbReference type="InterPro" id="IPR041698">
    <property type="entry name" value="Methyltransf_25"/>
</dbReference>
<name>A0A9W5TDZ7_BABOV</name>
<feature type="domain" description="Methyltransferase" evidence="7">
    <location>
        <begin position="90"/>
        <end position="187"/>
    </location>
</feature>
<evidence type="ECO:0000256" key="6">
    <source>
        <dbReference type="PROSITE-ProRule" id="PRU01015"/>
    </source>
</evidence>
<keyword evidence="10" id="KW-1185">Reference proteome</keyword>
<keyword evidence="2 6" id="KW-0489">Methyltransferase</keyword>
<evidence type="ECO:0000259" key="7">
    <source>
        <dbReference type="Pfam" id="PF13649"/>
    </source>
</evidence>
<dbReference type="Pfam" id="PF13649">
    <property type="entry name" value="Methyltransf_25"/>
    <property type="match status" value="1"/>
</dbReference>
<dbReference type="Gene3D" id="2.70.160.11">
    <property type="entry name" value="Hnrnp arginine n-methyltransferase1"/>
    <property type="match status" value="1"/>
</dbReference>
<dbReference type="GO" id="GO:0032259">
    <property type="term" value="P:methylation"/>
    <property type="evidence" value="ECO:0007669"/>
    <property type="project" value="UniProtKB-KW"/>
</dbReference>
<dbReference type="CDD" id="cd02440">
    <property type="entry name" value="AdoMet_MTases"/>
    <property type="match status" value="1"/>
</dbReference>
<keyword evidence="3 6" id="KW-0808">Transferase</keyword>
<evidence type="ECO:0000313" key="9">
    <source>
        <dbReference type="EMBL" id="GFE55113.1"/>
    </source>
</evidence>
<comment type="caution">
    <text evidence="9">The sequence shown here is derived from an EMBL/GenBank/DDBJ whole genome shotgun (WGS) entry which is preliminary data.</text>
</comment>
<dbReference type="InterPro" id="IPR055135">
    <property type="entry name" value="PRMT_dom"/>
</dbReference>
<dbReference type="Pfam" id="PF22528">
    <property type="entry name" value="PRMT_C"/>
    <property type="match status" value="1"/>
</dbReference>
<accession>A0A9W5TDZ7</accession>
<protein>
    <recommendedName>
        <fullName evidence="1">type I protein arginine methyltransferase</fullName>
        <ecNumber evidence="1">2.1.1.319</ecNumber>
    </recommendedName>
</protein>
<dbReference type="GO" id="GO:0005634">
    <property type="term" value="C:nucleus"/>
    <property type="evidence" value="ECO:0007669"/>
    <property type="project" value="TreeGrafter"/>
</dbReference>
<dbReference type="FunFam" id="2.70.160.11:FF:000001">
    <property type="entry name" value="Blast:Protein arginine N-methyltransferase 1"/>
    <property type="match status" value="1"/>
</dbReference>
<gene>
    <name evidence="9" type="ORF">BaOVIS_025170</name>
</gene>